<name>A0ABT6Z766_9BACT</name>
<dbReference type="InterPro" id="IPR013517">
    <property type="entry name" value="FG-GAP"/>
</dbReference>
<gene>
    <name evidence="3" type="ORF">QM481_20750</name>
</gene>
<dbReference type="PANTHER" id="PTHR16026:SF0">
    <property type="entry name" value="CARTILAGE ACIDIC PROTEIN 1"/>
    <property type="match status" value="1"/>
</dbReference>
<proteinExistence type="predicted"/>
<dbReference type="Gene3D" id="2.130.10.130">
    <property type="entry name" value="Integrin alpha, N-terminal"/>
    <property type="match status" value="4"/>
</dbReference>
<dbReference type="Pfam" id="PF07593">
    <property type="entry name" value="UnbV_ASPIC"/>
    <property type="match status" value="1"/>
</dbReference>
<reference evidence="3 4" key="1">
    <citation type="submission" date="2023-05" db="EMBL/GenBank/DDBJ databases">
        <title>Novel species of genus Flectobacillus isolated from stream in China.</title>
        <authorList>
            <person name="Lu H."/>
        </authorList>
    </citation>
    <scope>NUCLEOTIDE SEQUENCE [LARGE SCALE GENOMIC DNA]</scope>
    <source>
        <strain evidence="3 4">LFS242W</strain>
    </source>
</reference>
<dbReference type="InterPro" id="IPR028994">
    <property type="entry name" value="Integrin_alpha_N"/>
</dbReference>
<sequence length="1107" mass="123001">MLPLLIACSSNKKETLFKAVDAKDSGVSFVNEVVEDAQNNVLEYQYFYNGGGVAIGDVNGDGLADVYFTGNMVENKLYLNKGKSENASFHFEDITQKAGVNGRKRWKTGVSMADVNADGKLDIYVCYSGTGTDEDRRNELYINQVNQNGIPVFKESAKEYGLDAPGTYTTQVAFFDMDNDGDLDMFMVNHADMFFNSVFNTQKLRNTRHNKFGNRLYRNDNGHFNDVSKESGIDGSGLNFGLSVAMGDVNNDGWCDLYVTNDYDEQDFLYINQKNGHFNEVTEESFGHLSKFSMGSNIVDLNNDLRSDLITLDMLPESNERQKLLKGPDEYDRYQLLLESGFYHQNMRNMLHINQGNTANGIPVFSEVGQLAGVSNTDWSWCPLAGDFDNDGRKDLYITNGYLKDFTNLDFLKFTYEEENQKAQATGQKLNTWQLIQQMSQTLVSNYGFSNQGDGQDISFKNVTEEWGLSNPSISTGAAYADLDNDGDLDLVINNSNQPALVYENREQQQASNHYVRIQLSQNQKNTYGFGAKIVLHTASGVQTQTLFPAQGFQSCAEPIVHFGLGKDSLITALEVYWTDGKVTKMSSVKANQLLKINNSQAIEGVFSLPETPAMFVDFTDKAGLNYTHQNIPQVDFKQQILLPYQLSKLGPFLASGDVNGDGLEDVIVGGNYLKPAILYVQQPNQTFKASNAQPWNSLGLYTDMGLCLFDADGDKDLDLFIARGNTNQPSHASDYQDVIFTNDGKGNFSPAPNALPDLTSNGSCVAAADYDKDGDLDLFVGGRSMPGSYPEADFSYLLKNQSANGQIKFVYASEQKEMSLRQPGLVNTAVWSDINKDGWPDLIVAGEFMAITVFENHKGQLQNATAQYGLENSQGMWQKIVVDDIDNDGDIDILAGNLGLNTQFRASQKEPMTLTYGDFDQNGTIEPVINYFIQGKSYPLATLDEFSYQMPSIKKKFLKYKDYSQATLKEILSDEQRKNSKELLVQELRTTLFINNQGKFTANSLPIAAQNSWISGIIVQDFNKDGKKDLLLAGNFYPWKIQLGKSDANKGLVLVGNGKGSFVALPNSQIKLLLEGDIRGIYPIKLGASSAFLMPRNADKLSVLKY</sequence>
<accession>A0ABT6Z766</accession>
<keyword evidence="4" id="KW-1185">Reference proteome</keyword>
<evidence type="ECO:0000313" key="3">
    <source>
        <dbReference type="EMBL" id="MDI9876979.1"/>
    </source>
</evidence>
<organism evidence="3 4">
    <name type="scientific">Flectobacillus rivi</name>
    <dbReference type="NCBI Taxonomy" id="2984209"/>
    <lineage>
        <taxon>Bacteria</taxon>
        <taxon>Pseudomonadati</taxon>
        <taxon>Bacteroidota</taxon>
        <taxon>Cytophagia</taxon>
        <taxon>Cytophagales</taxon>
        <taxon>Flectobacillaceae</taxon>
        <taxon>Flectobacillus</taxon>
    </lineage>
</organism>
<evidence type="ECO:0000259" key="2">
    <source>
        <dbReference type="Pfam" id="PF07593"/>
    </source>
</evidence>
<protein>
    <submittedName>
        <fullName evidence="3">VCBS repeat-containing protein</fullName>
    </submittedName>
</protein>
<dbReference type="Pfam" id="PF13517">
    <property type="entry name" value="FG-GAP_3"/>
    <property type="match status" value="5"/>
</dbReference>
<dbReference type="InterPro" id="IPR027039">
    <property type="entry name" value="Crtac1"/>
</dbReference>
<keyword evidence="1" id="KW-0732">Signal</keyword>
<dbReference type="EMBL" id="JASHIE010000016">
    <property type="protein sequence ID" value="MDI9876979.1"/>
    <property type="molecule type" value="Genomic_DNA"/>
</dbReference>
<dbReference type="SUPFAM" id="SSF69318">
    <property type="entry name" value="Integrin alpha N-terminal domain"/>
    <property type="match status" value="3"/>
</dbReference>
<evidence type="ECO:0000313" key="4">
    <source>
        <dbReference type="Proteomes" id="UP001225761"/>
    </source>
</evidence>
<dbReference type="PANTHER" id="PTHR16026">
    <property type="entry name" value="CARTILAGE ACIDIC PROTEIN 1"/>
    <property type="match status" value="1"/>
</dbReference>
<feature type="domain" description="ASPIC/UnbV" evidence="2">
    <location>
        <begin position="529"/>
        <end position="595"/>
    </location>
</feature>
<evidence type="ECO:0000256" key="1">
    <source>
        <dbReference type="ARBA" id="ARBA00022729"/>
    </source>
</evidence>
<dbReference type="RefSeq" id="WP_283383157.1">
    <property type="nucleotide sequence ID" value="NZ_JASHIE010000016.1"/>
</dbReference>
<dbReference type="InterPro" id="IPR011519">
    <property type="entry name" value="UnbV_ASPIC"/>
</dbReference>
<comment type="caution">
    <text evidence="3">The sequence shown here is derived from an EMBL/GenBank/DDBJ whole genome shotgun (WGS) entry which is preliminary data.</text>
</comment>
<dbReference type="Proteomes" id="UP001225761">
    <property type="component" value="Unassembled WGS sequence"/>
</dbReference>